<gene>
    <name evidence="4" type="ORF">METZ01_LOCUS153651</name>
</gene>
<protein>
    <recommendedName>
        <fullName evidence="5">Flagellin N-terminal domain-containing protein</fullName>
    </recommendedName>
</protein>
<name>A0A382AIG8_9ZZZZ</name>
<evidence type="ECO:0000313" key="4">
    <source>
        <dbReference type="EMBL" id="SVB00797.1"/>
    </source>
</evidence>
<dbReference type="SUPFAM" id="SSF64518">
    <property type="entry name" value="Phase 1 flagellin"/>
    <property type="match status" value="1"/>
</dbReference>
<proteinExistence type="predicted"/>
<evidence type="ECO:0000259" key="3">
    <source>
        <dbReference type="Pfam" id="PF00700"/>
    </source>
</evidence>
<feature type="domain" description="Flagellin N-terminal" evidence="2">
    <location>
        <begin position="6"/>
        <end position="140"/>
    </location>
</feature>
<sequence length="283" mass="29860">MSLFKIHANTPALTALNSLYRSSQSIAVHQARLASGKRINTAKDDSAGYAISRSLEQRAKGLRGALENVRNAASILSIAEGGYQAQMDVLLTIKSKTVQAADSSLSTDQRTAVRNQVNQLLQEVDDISSQAKWNGESIFGSTFSFHVGADKDDKLAVVMATSTSAAVGGNTLADLSSMGTTGGTFSIEDETKSALAIGAVDTAIQALATVVQGIGDTIIRLGLKADALSITASNTEATRSRYEDADMAHEQVEFLKHQIVQQTGISALSQANSAPQIVLSLFR</sequence>
<organism evidence="4">
    <name type="scientific">marine metagenome</name>
    <dbReference type="NCBI Taxonomy" id="408172"/>
    <lineage>
        <taxon>unclassified sequences</taxon>
        <taxon>metagenomes</taxon>
        <taxon>ecological metagenomes</taxon>
    </lineage>
</organism>
<keyword evidence="1" id="KW-0975">Bacterial flagellum</keyword>
<dbReference type="GO" id="GO:0005198">
    <property type="term" value="F:structural molecule activity"/>
    <property type="evidence" value="ECO:0007669"/>
    <property type="project" value="InterPro"/>
</dbReference>
<evidence type="ECO:0000256" key="1">
    <source>
        <dbReference type="ARBA" id="ARBA00023143"/>
    </source>
</evidence>
<dbReference type="Gene3D" id="1.20.1330.10">
    <property type="entry name" value="f41 fragment of flagellin, N-terminal domain"/>
    <property type="match status" value="1"/>
</dbReference>
<dbReference type="AlphaFoldDB" id="A0A382AIG8"/>
<dbReference type="PRINTS" id="PR00207">
    <property type="entry name" value="FLAGELLIN"/>
</dbReference>
<dbReference type="GO" id="GO:0009288">
    <property type="term" value="C:bacterial-type flagellum"/>
    <property type="evidence" value="ECO:0007669"/>
    <property type="project" value="InterPro"/>
</dbReference>
<feature type="domain" description="Flagellin C-terminal" evidence="3">
    <location>
        <begin position="197"/>
        <end position="282"/>
    </location>
</feature>
<dbReference type="Pfam" id="PF00669">
    <property type="entry name" value="Flagellin_N"/>
    <property type="match status" value="1"/>
</dbReference>
<dbReference type="PANTHER" id="PTHR42792:SF2">
    <property type="entry name" value="FLAGELLIN"/>
    <property type="match status" value="1"/>
</dbReference>
<dbReference type="Pfam" id="PF00700">
    <property type="entry name" value="Flagellin_C"/>
    <property type="match status" value="1"/>
</dbReference>
<evidence type="ECO:0000259" key="2">
    <source>
        <dbReference type="Pfam" id="PF00669"/>
    </source>
</evidence>
<reference evidence="4" key="1">
    <citation type="submission" date="2018-05" db="EMBL/GenBank/DDBJ databases">
        <authorList>
            <person name="Lanie J.A."/>
            <person name="Ng W.-L."/>
            <person name="Kazmierczak K.M."/>
            <person name="Andrzejewski T.M."/>
            <person name="Davidsen T.M."/>
            <person name="Wayne K.J."/>
            <person name="Tettelin H."/>
            <person name="Glass J.I."/>
            <person name="Rusch D."/>
            <person name="Podicherti R."/>
            <person name="Tsui H.-C.T."/>
            <person name="Winkler M.E."/>
        </authorList>
    </citation>
    <scope>NUCLEOTIDE SEQUENCE</scope>
</reference>
<dbReference type="InterPro" id="IPR046358">
    <property type="entry name" value="Flagellin_C"/>
</dbReference>
<evidence type="ECO:0008006" key="5">
    <source>
        <dbReference type="Google" id="ProtNLM"/>
    </source>
</evidence>
<dbReference type="EMBL" id="UINC01025359">
    <property type="protein sequence ID" value="SVB00797.1"/>
    <property type="molecule type" value="Genomic_DNA"/>
</dbReference>
<dbReference type="InterPro" id="IPR001492">
    <property type="entry name" value="Flagellin"/>
</dbReference>
<dbReference type="PANTHER" id="PTHR42792">
    <property type="entry name" value="FLAGELLIN"/>
    <property type="match status" value="1"/>
</dbReference>
<dbReference type="InterPro" id="IPR001029">
    <property type="entry name" value="Flagellin_N"/>
</dbReference>
<accession>A0A382AIG8</accession>